<reference evidence="2 3" key="1">
    <citation type="submission" date="2022-06" db="EMBL/GenBank/DDBJ databases">
        <title>Whole genome sequence of Streptomyces griseoincarnatus RB7AG.</title>
        <authorList>
            <person name="Ray L."/>
            <person name="Behera S."/>
            <person name="Panda A.N."/>
        </authorList>
    </citation>
    <scope>NUCLEOTIDE SEQUENCE [LARGE SCALE GENOMIC DNA]</scope>
    <source>
        <strain evidence="2 3">RB7AG</strain>
    </source>
</reference>
<name>A0ABT0W099_STRGI</name>
<evidence type="ECO:0000256" key="1">
    <source>
        <dbReference type="SAM" id="MobiDB-lite"/>
    </source>
</evidence>
<accession>A0ABT0W099</accession>
<protein>
    <recommendedName>
        <fullName evidence="4">Right-handed parallel beta-helix repeat-containing protein</fullName>
    </recommendedName>
</protein>
<dbReference type="SUPFAM" id="SSF51126">
    <property type="entry name" value="Pectin lyase-like"/>
    <property type="match status" value="1"/>
</dbReference>
<dbReference type="InterPro" id="IPR012334">
    <property type="entry name" value="Pectin_lyas_fold"/>
</dbReference>
<dbReference type="InterPro" id="IPR035953">
    <property type="entry name" value="Dextranase_N-ter"/>
</dbReference>
<organism evidence="2 3">
    <name type="scientific">Streptomyces griseoincarnatus</name>
    <dbReference type="NCBI Taxonomy" id="29305"/>
    <lineage>
        <taxon>Bacteria</taxon>
        <taxon>Bacillati</taxon>
        <taxon>Actinomycetota</taxon>
        <taxon>Actinomycetes</taxon>
        <taxon>Kitasatosporales</taxon>
        <taxon>Streptomycetaceae</taxon>
        <taxon>Streptomyces</taxon>
        <taxon>Streptomyces griseoincarnatus group</taxon>
    </lineage>
</organism>
<dbReference type="SUPFAM" id="SSF101596">
    <property type="entry name" value="Dextranase, N-terminal domain"/>
    <property type="match status" value="1"/>
</dbReference>
<dbReference type="RefSeq" id="WP_251099055.1">
    <property type="nucleotide sequence ID" value="NZ_JAMQBH010000010.1"/>
</dbReference>
<comment type="caution">
    <text evidence="2">The sequence shown here is derived from an EMBL/GenBank/DDBJ whole genome shotgun (WGS) entry which is preliminary data.</text>
</comment>
<proteinExistence type="predicted"/>
<evidence type="ECO:0000313" key="3">
    <source>
        <dbReference type="Proteomes" id="UP001523263"/>
    </source>
</evidence>
<keyword evidence="3" id="KW-1185">Reference proteome</keyword>
<feature type="region of interest" description="Disordered" evidence="1">
    <location>
        <begin position="1"/>
        <end position="50"/>
    </location>
</feature>
<dbReference type="Gene3D" id="2.60.350.10">
    <property type="entry name" value="Dextranase, N-terminal"/>
    <property type="match status" value="1"/>
</dbReference>
<dbReference type="InterPro" id="IPR011050">
    <property type="entry name" value="Pectin_lyase_fold/virulence"/>
</dbReference>
<feature type="compositionally biased region" description="Polar residues" evidence="1">
    <location>
        <begin position="1"/>
        <end position="16"/>
    </location>
</feature>
<gene>
    <name evidence="2" type="ORF">NC658_20270</name>
</gene>
<sequence>MSVSTTPGLPDPSTSDLYAVDVDGKRPTVYRSAPKERTCPSPNCDGGDRARADRRSFNWASFRFGDATRPVVTVTKRPSTAGMPRDIQVRGTGRYTVLDKDLDRGRIRIRVERPDTRLSVEFLDSRYVTGRQFPLDALLLFADDATPAVPAPSRSAPGTYVVPARASFDRHRAASAETVVFARGVHDLGYWEVPESVRRVHLAPGAYVRGAVDSATPAKARQKGFTVTGWGVLSGEAFDWRADKRTGGTTSCSYDCWEHTVKMVQLGTDGFRLHDVTVVNAPHWTVSGHRDDQITAVADDESRFGGTVEGVKVLGNWGWNGDGIPALPGTTISNCFISAFDDAVKLYSSRVTVRDNTLWQMDNGAVFQLGWYGKTISDVTVSDNTVLHAEWTGTNSNWGLLNYEENGGSGTISDVTVSGTRVMGPVTRIVALSNQEVAQSFRNIRLEDTTVDRLFTTAEIQRLSGNGDKRLPRNLVHQSRASLQLTVSDLRIGGTRITVNNAAGPGGFSLRGAPALVFE</sequence>
<dbReference type="Gene3D" id="2.160.20.10">
    <property type="entry name" value="Single-stranded right-handed beta-helix, Pectin lyase-like"/>
    <property type="match status" value="1"/>
</dbReference>
<evidence type="ECO:0000313" key="2">
    <source>
        <dbReference type="EMBL" id="MCM2515573.1"/>
    </source>
</evidence>
<dbReference type="Proteomes" id="UP001523263">
    <property type="component" value="Unassembled WGS sequence"/>
</dbReference>
<evidence type="ECO:0008006" key="4">
    <source>
        <dbReference type="Google" id="ProtNLM"/>
    </source>
</evidence>
<dbReference type="EMBL" id="JAMQBH010000010">
    <property type="protein sequence ID" value="MCM2515573.1"/>
    <property type="molecule type" value="Genomic_DNA"/>
</dbReference>